<dbReference type="OrthoDB" id="3872177at2"/>
<comment type="caution">
    <text evidence="1">The sequence shown here is derived from an EMBL/GenBank/DDBJ whole genome shotgun (WGS) entry which is preliminary data.</text>
</comment>
<name>A0A5M7C2B4_SACHI</name>
<reference evidence="1 2" key="1">
    <citation type="submission" date="2019-09" db="EMBL/GenBank/DDBJ databases">
        <title>Draft genome sequence of the thermophilic Saccharopolyspora hirsuta VKM Ac-666T.</title>
        <authorList>
            <person name="Lobastova T.G."/>
            <person name="Fokina V."/>
            <person name="Bragin E.Y."/>
            <person name="Shtratnikova V.Y."/>
            <person name="Starodumova I.P."/>
            <person name="Tarlachkov S.V."/>
            <person name="Donova M.V."/>
        </authorList>
    </citation>
    <scope>NUCLEOTIDE SEQUENCE [LARGE SCALE GENOMIC DNA]</scope>
    <source>
        <strain evidence="1 2">VKM Ac-666</strain>
    </source>
</reference>
<proteinExistence type="predicted"/>
<evidence type="ECO:0008006" key="3">
    <source>
        <dbReference type="Google" id="ProtNLM"/>
    </source>
</evidence>
<dbReference type="Proteomes" id="UP000323946">
    <property type="component" value="Unassembled WGS sequence"/>
</dbReference>
<sequence length="106" mass="11024">MGALQDAEEGIRGAVAELGEMAGWGGAAVGEQGMGLKEGLLNSAVHVGHETLGGALIQFGVSWEWGVRYMVEDGYAAADALGESRAAYQQMDAEAEQKLIASLREG</sequence>
<dbReference type="RefSeq" id="WP_150067582.1">
    <property type="nucleotide sequence ID" value="NZ_VWPH01000007.1"/>
</dbReference>
<evidence type="ECO:0000313" key="2">
    <source>
        <dbReference type="Proteomes" id="UP000323946"/>
    </source>
</evidence>
<dbReference type="AlphaFoldDB" id="A0A5M7C2B4"/>
<keyword evidence="2" id="KW-1185">Reference proteome</keyword>
<protein>
    <recommendedName>
        <fullName evidence="3">PE domain-containing protein</fullName>
    </recommendedName>
</protein>
<evidence type="ECO:0000313" key="1">
    <source>
        <dbReference type="EMBL" id="KAA5832595.1"/>
    </source>
</evidence>
<gene>
    <name evidence="1" type="ORF">F1721_16465</name>
</gene>
<dbReference type="EMBL" id="VWPH01000007">
    <property type="protein sequence ID" value="KAA5832595.1"/>
    <property type="molecule type" value="Genomic_DNA"/>
</dbReference>
<organism evidence="1 2">
    <name type="scientific">Saccharopolyspora hirsuta</name>
    <dbReference type="NCBI Taxonomy" id="1837"/>
    <lineage>
        <taxon>Bacteria</taxon>
        <taxon>Bacillati</taxon>
        <taxon>Actinomycetota</taxon>
        <taxon>Actinomycetes</taxon>
        <taxon>Pseudonocardiales</taxon>
        <taxon>Pseudonocardiaceae</taxon>
        <taxon>Saccharopolyspora</taxon>
    </lineage>
</organism>
<accession>A0A5M7C2B4</accession>